<name>A0A9W7SXG6_9PEZI</name>
<gene>
    <name evidence="3" type="ORF">Tdes44962_MAKER08252</name>
</gene>
<keyword evidence="4" id="KW-1185">Reference proteome</keyword>
<comment type="caution">
    <text evidence="3">The sequence shown here is derived from an EMBL/GenBank/DDBJ whole genome shotgun (WGS) entry which is preliminary data.</text>
</comment>
<protein>
    <recommendedName>
        <fullName evidence="5">Secreted protein</fullName>
    </recommendedName>
</protein>
<feature type="signal peptide" evidence="2">
    <location>
        <begin position="1"/>
        <end position="20"/>
    </location>
</feature>
<keyword evidence="2" id="KW-0732">Signal</keyword>
<reference evidence="3 4" key="1">
    <citation type="journal article" date="2018" name="IMA Fungus">
        <title>IMA Genome-F 10: Nine draft genome sequences of Claviceps purpurea s.lat., including C. arundinis, C. humidiphila, and C. cf. spartinae, pseudomolecules for the pitch canker pathogen Fusarium circinatum, draft genome of Davidsoniella eucalypti, Grosmannia galeiformis, Quambalaria eucalypti, and Teratosphaeria destructans.</title>
        <authorList>
            <person name="Wingfield B.D."/>
            <person name="Liu M."/>
            <person name="Nguyen H.D."/>
            <person name="Lane F.A."/>
            <person name="Morgan S.W."/>
            <person name="De Vos L."/>
            <person name="Wilken P.M."/>
            <person name="Duong T.A."/>
            <person name="Aylward J."/>
            <person name="Coetzee M.P."/>
            <person name="Dadej K."/>
            <person name="De Beer Z.W."/>
            <person name="Findlay W."/>
            <person name="Havenga M."/>
            <person name="Kolarik M."/>
            <person name="Menzies J.G."/>
            <person name="Naidoo K."/>
            <person name="Pochopski O."/>
            <person name="Shoukouhi P."/>
            <person name="Santana Q.C."/>
            <person name="Seifert K.A."/>
            <person name="Soal N."/>
            <person name="Steenkamp E.T."/>
            <person name="Tatham C.T."/>
            <person name="van der Nest M.A."/>
            <person name="Wingfield M.J."/>
        </authorList>
    </citation>
    <scope>NUCLEOTIDE SEQUENCE [LARGE SCALE GENOMIC DNA]</scope>
    <source>
        <strain evidence="3">CMW44962</strain>
    </source>
</reference>
<feature type="chain" id="PRO_5040843886" description="Secreted protein" evidence="2">
    <location>
        <begin position="21"/>
        <end position="136"/>
    </location>
</feature>
<evidence type="ECO:0000256" key="2">
    <source>
        <dbReference type="SAM" id="SignalP"/>
    </source>
</evidence>
<proteinExistence type="predicted"/>
<evidence type="ECO:0000313" key="4">
    <source>
        <dbReference type="Proteomes" id="UP001138500"/>
    </source>
</evidence>
<evidence type="ECO:0008006" key="5">
    <source>
        <dbReference type="Google" id="ProtNLM"/>
    </source>
</evidence>
<dbReference type="Proteomes" id="UP001138500">
    <property type="component" value="Unassembled WGS sequence"/>
</dbReference>
<accession>A0A9W7SXG6</accession>
<sequence length="136" mass="14690">MLLPRLGAVLRLLQLGLQLAHLILQLVDVALQSRNLRIRVAANANVVANAGRGVADVRCEMLQQARNAKPDGVGDAADKDVDIEAGSRGSRSGRRKRRSGGSSRGRKERCDICQSGSIVQITSQTYMAQGAQEWRA</sequence>
<organism evidence="3 4">
    <name type="scientific">Teratosphaeria destructans</name>
    <dbReference type="NCBI Taxonomy" id="418781"/>
    <lineage>
        <taxon>Eukaryota</taxon>
        <taxon>Fungi</taxon>
        <taxon>Dikarya</taxon>
        <taxon>Ascomycota</taxon>
        <taxon>Pezizomycotina</taxon>
        <taxon>Dothideomycetes</taxon>
        <taxon>Dothideomycetidae</taxon>
        <taxon>Mycosphaerellales</taxon>
        <taxon>Teratosphaeriaceae</taxon>
        <taxon>Teratosphaeria</taxon>
    </lineage>
</organism>
<feature type="region of interest" description="Disordered" evidence="1">
    <location>
        <begin position="67"/>
        <end position="111"/>
    </location>
</feature>
<feature type="compositionally biased region" description="Basic residues" evidence="1">
    <location>
        <begin position="91"/>
        <end position="107"/>
    </location>
</feature>
<evidence type="ECO:0000256" key="1">
    <source>
        <dbReference type="SAM" id="MobiDB-lite"/>
    </source>
</evidence>
<dbReference type="AlphaFoldDB" id="A0A9W7SXG6"/>
<evidence type="ECO:0000313" key="3">
    <source>
        <dbReference type="EMBL" id="KAH9838151.1"/>
    </source>
</evidence>
<dbReference type="EMBL" id="RIBY02000735">
    <property type="protein sequence ID" value="KAH9838151.1"/>
    <property type="molecule type" value="Genomic_DNA"/>
</dbReference>
<reference evidence="3 4" key="2">
    <citation type="journal article" date="2021" name="Curr. Genet.">
        <title>Genetic response to nitrogen starvation in the aggressive Eucalyptus foliar pathogen Teratosphaeria destructans.</title>
        <authorList>
            <person name="Havenga M."/>
            <person name="Wingfield B.D."/>
            <person name="Wingfield M.J."/>
            <person name="Dreyer L.L."/>
            <person name="Roets F."/>
            <person name="Aylward J."/>
        </authorList>
    </citation>
    <scope>NUCLEOTIDE SEQUENCE [LARGE SCALE GENOMIC DNA]</scope>
    <source>
        <strain evidence="3">CMW44962</strain>
    </source>
</reference>